<evidence type="ECO:0000256" key="6">
    <source>
        <dbReference type="ARBA" id="ARBA00022763"/>
    </source>
</evidence>
<dbReference type="Gene3D" id="1.10.10.10">
    <property type="entry name" value="Winged helix-like DNA-binding domain superfamily/Winged helix DNA-binding domain"/>
    <property type="match status" value="1"/>
</dbReference>
<dbReference type="EC" id="2.1.1.63" evidence="3"/>
<dbReference type="EMBL" id="LT618793">
    <property type="protein sequence ID" value="SCQ75158.1"/>
    <property type="molecule type" value="Genomic_DNA"/>
</dbReference>
<dbReference type="GO" id="GO:0006281">
    <property type="term" value="P:DNA repair"/>
    <property type="evidence" value="ECO:0007669"/>
    <property type="project" value="UniProtKB-KW"/>
</dbReference>
<evidence type="ECO:0000313" key="13">
    <source>
        <dbReference type="Proteomes" id="UP000250080"/>
    </source>
</evidence>
<dbReference type="FunFam" id="1.10.10.10:FF:000214">
    <property type="entry name" value="Methylated-DNA--protein-cysteine methyltransferase"/>
    <property type="match status" value="1"/>
</dbReference>
<reference evidence="11" key="1">
    <citation type="submission" date="2016-05" db="EMBL/GenBank/DDBJ databases">
        <authorList>
            <person name="Lavstsen T."/>
            <person name="Jespersen J.S."/>
        </authorList>
    </citation>
    <scope>NUCLEOTIDE SEQUENCE</scope>
    <source>
        <strain evidence="11">PFRJS10</strain>
    </source>
</reference>
<dbReference type="PROSITE" id="PS00374">
    <property type="entry name" value="MGMT"/>
    <property type="match status" value="1"/>
</dbReference>
<dbReference type="RefSeq" id="WP_036942127.1">
    <property type="nucleotide sequence ID" value="NZ_CCYN01000021.1"/>
</dbReference>
<dbReference type="InterPro" id="IPR036631">
    <property type="entry name" value="MGMT_N_sf"/>
</dbReference>
<dbReference type="NCBIfam" id="TIGR00589">
    <property type="entry name" value="ogt"/>
    <property type="match status" value="1"/>
</dbReference>
<evidence type="ECO:0000256" key="5">
    <source>
        <dbReference type="ARBA" id="ARBA00022679"/>
    </source>
</evidence>
<keyword evidence="7" id="KW-0234">DNA repair</keyword>
<evidence type="ECO:0000256" key="1">
    <source>
        <dbReference type="ARBA" id="ARBA00001286"/>
    </source>
</evidence>
<dbReference type="Gene3D" id="3.30.160.70">
    <property type="entry name" value="Methylated DNA-protein cysteine methyltransferase domain"/>
    <property type="match status" value="1"/>
</dbReference>
<dbReference type="SUPFAM" id="SSF46767">
    <property type="entry name" value="Methylated DNA-protein cysteine methyltransferase, C-terminal domain"/>
    <property type="match status" value="1"/>
</dbReference>
<dbReference type="GO" id="GO:0032259">
    <property type="term" value="P:methylation"/>
    <property type="evidence" value="ECO:0007669"/>
    <property type="project" value="UniProtKB-KW"/>
</dbReference>
<name>A0A2C7Z7P1_9ACTN</name>
<protein>
    <recommendedName>
        <fullName evidence="3">methylated-DNA--[protein]-cysteine S-methyltransferase</fullName>
        <ecNumber evidence="3">2.1.1.63</ecNumber>
    </recommendedName>
</protein>
<sequence>MITPPDLRHCRLGTSFGQLVAVARSSGGTQGLSALFGVDPGEELGVGQLGEQVTPGSDPLLASVATQLDEYFAGERRGFTVPLSPAGSDFERHVWTMVARVPYGTTASYGEIAEQLGNRGLARGVATAIARSPISVIVPCHRVVRSDGSLSGSARGIERRRALLELESHALDSQGSADATRMAP</sequence>
<dbReference type="InterPro" id="IPR036388">
    <property type="entry name" value="WH-like_DNA-bd_sf"/>
</dbReference>
<keyword evidence="5 11" id="KW-0808">Transferase</keyword>
<proteinExistence type="inferred from homology"/>
<evidence type="ECO:0000259" key="10">
    <source>
        <dbReference type="Pfam" id="PF02870"/>
    </source>
</evidence>
<evidence type="ECO:0000256" key="2">
    <source>
        <dbReference type="ARBA" id="ARBA00008711"/>
    </source>
</evidence>
<dbReference type="PANTHER" id="PTHR10815">
    <property type="entry name" value="METHYLATED-DNA--PROTEIN-CYSTEINE METHYLTRANSFERASE"/>
    <property type="match status" value="1"/>
</dbReference>
<dbReference type="Pfam" id="PF02870">
    <property type="entry name" value="Methyltransf_1N"/>
    <property type="match status" value="1"/>
</dbReference>
<dbReference type="AlphaFoldDB" id="A0A2C7Z7P1"/>
<dbReference type="InterPro" id="IPR036217">
    <property type="entry name" value="MethylDNA_cys_MeTrfase_DNAb"/>
</dbReference>
<gene>
    <name evidence="11" type="ORF">PFR_JS10_320</name>
    <name evidence="12" type="ORF">PFR_JS23_372</name>
</gene>
<dbReference type="EMBL" id="LT576035">
    <property type="protein sequence ID" value="SBN37963.1"/>
    <property type="molecule type" value="Genomic_DNA"/>
</dbReference>
<dbReference type="Pfam" id="PF01035">
    <property type="entry name" value="DNA_binding_1"/>
    <property type="match status" value="1"/>
</dbReference>
<comment type="similarity">
    <text evidence="2">Belongs to the MGMT family.</text>
</comment>
<evidence type="ECO:0000256" key="4">
    <source>
        <dbReference type="ARBA" id="ARBA00022603"/>
    </source>
</evidence>
<reference evidence="12 13" key="2">
    <citation type="submission" date="2016-09" db="EMBL/GenBank/DDBJ databases">
        <authorList>
            <person name="Laine KS P."/>
        </authorList>
    </citation>
    <scope>NUCLEOTIDE SEQUENCE [LARGE SCALE GENOMIC DNA]</scope>
    <source>
        <strain evidence="12">PFRJS-23</strain>
    </source>
</reference>
<accession>A0A2C7Z7P1</accession>
<evidence type="ECO:0000256" key="8">
    <source>
        <dbReference type="ARBA" id="ARBA00049348"/>
    </source>
</evidence>
<dbReference type="GO" id="GO:0003908">
    <property type="term" value="F:methylated-DNA-[protein]-cysteine S-methyltransferase activity"/>
    <property type="evidence" value="ECO:0007669"/>
    <property type="project" value="UniProtKB-EC"/>
</dbReference>
<dbReference type="Proteomes" id="UP000250080">
    <property type="component" value="Chromosome I"/>
</dbReference>
<dbReference type="OrthoDB" id="9802228at2"/>
<keyword evidence="6" id="KW-0227">DNA damage</keyword>
<dbReference type="SUPFAM" id="SSF53155">
    <property type="entry name" value="Methylated DNA-protein cysteine methyltransferase domain"/>
    <property type="match status" value="1"/>
</dbReference>
<feature type="domain" description="Methylated-DNA-[protein]-cysteine S-methyltransferase DNA binding" evidence="9">
    <location>
        <begin position="89"/>
        <end position="168"/>
    </location>
</feature>
<evidence type="ECO:0000256" key="7">
    <source>
        <dbReference type="ARBA" id="ARBA00023204"/>
    </source>
</evidence>
<dbReference type="InterPro" id="IPR001497">
    <property type="entry name" value="MethylDNA_cys_MeTrfase_AS"/>
</dbReference>
<comment type="catalytic activity">
    <reaction evidence="8">
        <text>a 6-O-methyl-2'-deoxyguanosine in DNA + L-cysteinyl-[protein] = S-methyl-L-cysteinyl-[protein] + a 2'-deoxyguanosine in DNA</text>
        <dbReference type="Rhea" id="RHEA:24000"/>
        <dbReference type="Rhea" id="RHEA-COMP:10131"/>
        <dbReference type="Rhea" id="RHEA-COMP:10132"/>
        <dbReference type="Rhea" id="RHEA-COMP:11367"/>
        <dbReference type="Rhea" id="RHEA-COMP:11368"/>
        <dbReference type="ChEBI" id="CHEBI:29950"/>
        <dbReference type="ChEBI" id="CHEBI:82612"/>
        <dbReference type="ChEBI" id="CHEBI:85445"/>
        <dbReference type="ChEBI" id="CHEBI:85448"/>
        <dbReference type="EC" id="2.1.1.63"/>
    </reaction>
</comment>
<evidence type="ECO:0000259" key="9">
    <source>
        <dbReference type="Pfam" id="PF01035"/>
    </source>
</evidence>
<dbReference type="InterPro" id="IPR008332">
    <property type="entry name" value="MethylG_MeTrfase_N"/>
</dbReference>
<feature type="domain" description="Methylguanine DNA methyltransferase ribonuclease-like" evidence="10">
    <location>
        <begin position="57"/>
        <end position="85"/>
    </location>
</feature>
<organism evidence="11">
    <name type="scientific">Propionibacterium freudenreichii</name>
    <dbReference type="NCBI Taxonomy" id="1744"/>
    <lineage>
        <taxon>Bacteria</taxon>
        <taxon>Bacillati</taxon>
        <taxon>Actinomycetota</taxon>
        <taxon>Actinomycetes</taxon>
        <taxon>Propionibacteriales</taxon>
        <taxon>Propionibacteriaceae</taxon>
        <taxon>Propionibacterium</taxon>
    </lineage>
</organism>
<comment type="catalytic activity">
    <reaction evidence="1">
        <text>a 4-O-methyl-thymidine in DNA + L-cysteinyl-[protein] = a thymidine in DNA + S-methyl-L-cysteinyl-[protein]</text>
        <dbReference type="Rhea" id="RHEA:53428"/>
        <dbReference type="Rhea" id="RHEA-COMP:10131"/>
        <dbReference type="Rhea" id="RHEA-COMP:10132"/>
        <dbReference type="Rhea" id="RHEA-COMP:13555"/>
        <dbReference type="Rhea" id="RHEA-COMP:13556"/>
        <dbReference type="ChEBI" id="CHEBI:29950"/>
        <dbReference type="ChEBI" id="CHEBI:82612"/>
        <dbReference type="ChEBI" id="CHEBI:137386"/>
        <dbReference type="ChEBI" id="CHEBI:137387"/>
        <dbReference type="EC" id="2.1.1.63"/>
    </reaction>
</comment>
<dbReference type="PANTHER" id="PTHR10815:SF13">
    <property type="entry name" value="METHYLATED-DNA--PROTEIN-CYSTEINE METHYLTRANSFERASE"/>
    <property type="match status" value="1"/>
</dbReference>
<dbReference type="OMA" id="WTMVARV"/>
<keyword evidence="4 11" id="KW-0489">Methyltransferase</keyword>
<evidence type="ECO:0000256" key="3">
    <source>
        <dbReference type="ARBA" id="ARBA00011918"/>
    </source>
</evidence>
<dbReference type="InterPro" id="IPR014048">
    <property type="entry name" value="MethylDNA_cys_MeTrfase_DNA-bd"/>
</dbReference>
<evidence type="ECO:0000313" key="11">
    <source>
        <dbReference type="EMBL" id="SBN37963.1"/>
    </source>
</evidence>
<evidence type="ECO:0000313" key="12">
    <source>
        <dbReference type="EMBL" id="SCQ75158.1"/>
    </source>
</evidence>
<dbReference type="CDD" id="cd06445">
    <property type="entry name" value="ATase"/>
    <property type="match status" value="1"/>
</dbReference>